<protein>
    <submittedName>
        <fullName evidence="1">Uncharacterized protein</fullName>
    </submittedName>
</protein>
<name>A0A6C0INR6_9ZZZZ</name>
<evidence type="ECO:0000313" key="1">
    <source>
        <dbReference type="EMBL" id="QHT93527.1"/>
    </source>
</evidence>
<sequence>MPAVYTISAQSSPFFEEVLSKLIYTTDKTTDNTDNHNNLPQSPKSINAPNAFRIKNVNTKRINVNNDDDVSGQKNYKVLNYQNDKMNNAMYGTCGILKSLLFTEGNKLLSFSPPKAQNSENFVDMFPDLSKLQVEEFVDGTMINLFWDTAHDEWEISTRRKVGANSYYYTYTNDYHQPTFCSMFYNTAKYCELNIDQLDKNYSYSFVLSHPENRIVTKVNEPRLVLIESYKISSNLSDDMKNCSYTVEVQDRASIMETDVFKNSKVSIPKQYDLVSYPKLMEKMNQLNNNSNLLKGLVVRDIITNTRTKFITEQYNTFMFDYKTNCADFRFMYLNMRSKRTLNNYTNAFPEHNELFNYYHNLLCDYTHFLYELYFECYRYKKKPLSQYPAHVKTHMFNLHQIYKSRVDVNGKSKMLTIQDAMTYVNNLDVPLLYDTLFVVPKVPGIISTDL</sequence>
<organism evidence="1">
    <name type="scientific">viral metagenome</name>
    <dbReference type="NCBI Taxonomy" id="1070528"/>
    <lineage>
        <taxon>unclassified sequences</taxon>
        <taxon>metagenomes</taxon>
        <taxon>organismal metagenomes</taxon>
    </lineage>
</organism>
<reference evidence="1" key="1">
    <citation type="journal article" date="2020" name="Nature">
        <title>Giant virus diversity and host interactions through global metagenomics.</title>
        <authorList>
            <person name="Schulz F."/>
            <person name="Roux S."/>
            <person name="Paez-Espino D."/>
            <person name="Jungbluth S."/>
            <person name="Walsh D.A."/>
            <person name="Denef V.J."/>
            <person name="McMahon K.D."/>
            <person name="Konstantinidis K.T."/>
            <person name="Eloe-Fadrosh E.A."/>
            <person name="Kyrpides N.C."/>
            <person name="Woyke T."/>
        </authorList>
    </citation>
    <scope>NUCLEOTIDE SEQUENCE</scope>
    <source>
        <strain evidence="1">GVMAG-M-3300024252-29</strain>
    </source>
</reference>
<accession>A0A6C0INR6</accession>
<dbReference type="AlphaFoldDB" id="A0A6C0INR6"/>
<dbReference type="EMBL" id="MN740208">
    <property type="protein sequence ID" value="QHT93527.1"/>
    <property type="molecule type" value="Genomic_DNA"/>
</dbReference>
<proteinExistence type="predicted"/>